<accession>A0A9Q1CR71</accession>
<keyword evidence="2" id="KW-1185">Reference proteome</keyword>
<sequence>MEKNENVTSYIIRAEKIIGPLERAKEVPSEKLLISILLKGLPPTYRQFSIHVPQSSEDISLSKFTVALKGFEETECFESHVSPKQQDGTRTSKLETERAVMVADPPSIRLKIVNKPTRCVSTIKEPNTLKKTATDTK</sequence>
<gene>
    <name evidence="1" type="ORF">HOLleu_02025</name>
</gene>
<dbReference type="EMBL" id="JAIZAY010000001">
    <property type="protein sequence ID" value="KAJ8049325.1"/>
    <property type="molecule type" value="Genomic_DNA"/>
</dbReference>
<reference evidence="1" key="1">
    <citation type="submission" date="2021-10" db="EMBL/GenBank/DDBJ databases">
        <title>Tropical sea cucumber genome reveals ecological adaptation and Cuvierian tubules defense mechanism.</title>
        <authorList>
            <person name="Chen T."/>
        </authorList>
    </citation>
    <scope>NUCLEOTIDE SEQUENCE</scope>
    <source>
        <strain evidence="1">Nanhai2018</strain>
        <tissue evidence="1">Muscle</tissue>
    </source>
</reference>
<dbReference type="Pfam" id="PF14223">
    <property type="entry name" value="Retrotran_gag_2"/>
    <property type="match status" value="1"/>
</dbReference>
<evidence type="ECO:0000313" key="2">
    <source>
        <dbReference type="Proteomes" id="UP001152320"/>
    </source>
</evidence>
<name>A0A9Q1CR71_HOLLE</name>
<dbReference type="Proteomes" id="UP001152320">
    <property type="component" value="Chromosome 1"/>
</dbReference>
<proteinExistence type="predicted"/>
<dbReference type="AlphaFoldDB" id="A0A9Q1CR71"/>
<organism evidence="1 2">
    <name type="scientific">Holothuria leucospilota</name>
    <name type="common">Black long sea cucumber</name>
    <name type="synonym">Mertensiothuria leucospilota</name>
    <dbReference type="NCBI Taxonomy" id="206669"/>
    <lineage>
        <taxon>Eukaryota</taxon>
        <taxon>Metazoa</taxon>
        <taxon>Echinodermata</taxon>
        <taxon>Eleutherozoa</taxon>
        <taxon>Echinozoa</taxon>
        <taxon>Holothuroidea</taxon>
        <taxon>Aspidochirotacea</taxon>
        <taxon>Aspidochirotida</taxon>
        <taxon>Holothuriidae</taxon>
        <taxon>Holothuria</taxon>
    </lineage>
</organism>
<comment type="caution">
    <text evidence="1">The sequence shown here is derived from an EMBL/GenBank/DDBJ whole genome shotgun (WGS) entry which is preliminary data.</text>
</comment>
<evidence type="ECO:0000313" key="1">
    <source>
        <dbReference type="EMBL" id="KAJ8049325.1"/>
    </source>
</evidence>
<protein>
    <submittedName>
        <fullName evidence="1">Uncharacterized protein</fullName>
    </submittedName>
</protein>